<evidence type="ECO:0000256" key="3">
    <source>
        <dbReference type="ARBA" id="ARBA00023319"/>
    </source>
</evidence>
<reference evidence="9" key="2">
    <citation type="submission" date="2025-04" db="UniProtKB">
        <authorList>
            <consortium name="RefSeq"/>
        </authorList>
    </citation>
    <scope>IDENTIFICATION</scope>
</reference>
<dbReference type="STRING" id="303518.ENSPNYP00000014558"/>
<evidence type="ECO:0000313" key="8">
    <source>
        <dbReference type="Proteomes" id="UP000695023"/>
    </source>
</evidence>
<evidence type="ECO:0000256" key="1">
    <source>
        <dbReference type="ARBA" id="ARBA00007394"/>
    </source>
</evidence>
<feature type="transmembrane region" description="Helical" evidence="4">
    <location>
        <begin position="213"/>
        <end position="236"/>
    </location>
</feature>
<keyword evidence="4" id="KW-0472">Membrane</keyword>
<sequence length="240" mass="26837">MALSVIALILSAGAACGYIPTQSHNFHYIYGCYESDDVRVDVVVDDDVVAYADFNKKEVVWVLPHLPQPAKDIQKMAYELAKASTAHCHSVLGKAKNADPGAPLRQDPPDIYIYTRYEGEASVMNTLFCVANHFYPPTINFTWTKNGVELTEGVANLRYRHNRDGTFHMISMLLFTPKPGDYYTCMVEHQAAQVPISKSWELKENKRSRVSPAAVFFGVSVVLCLMGFGTGVFFFIKQPN</sequence>
<dbReference type="AlphaFoldDB" id="A0A3B4FYA3"/>
<dbReference type="InterPro" id="IPR003597">
    <property type="entry name" value="Ig_C1-set"/>
</dbReference>
<dbReference type="PROSITE" id="PS00290">
    <property type="entry name" value="IG_MHC"/>
    <property type="match status" value="1"/>
</dbReference>
<dbReference type="OrthoDB" id="8925804at2759"/>
<evidence type="ECO:0000313" key="7">
    <source>
        <dbReference type="Ensembl" id="ENSPNYP00000014558.1"/>
    </source>
</evidence>
<dbReference type="GO" id="GO:0019882">
    <property type="term" value="P:antigen processing and presentation"/>
    <property type="evidence" value="ECO:0007669"/>
    <property type="project" value="InterPro"/>
</dbReference>
<protein>
    <submittedName>
        <fullName evidence="7 9">H-2 class II histocompatibility antigen, A-U alpha chain-like</fullName>
    </submittedName>
</protein>
<dbReference type="GeneID" id="102201953"/>
<keyword evidence="8" id="KW-1185">Reference proteome</keyword>
<keyword evidence="2" id="KW-0325">Glycoprotein</keyword>
<dbReference type="InterPro" id="IPR036179">
    <property type="entry name" value="Ig-like_dom_sf"/>
</dbReference>
<dbReference type="GeneTree" id="ENSGT00940000161847"/>
<dbReference type="GO" id="GO:0006955">
    <property type="term" value="P:immune response"/>
    <property type="evidence" value="ECO:0007669"/>
    <property type="project" value="InterPro"/>
</dbReference>
<accession>A0A3B4FYA3</accession>
<dbReference type="InterPro" id="IPR050160">
    <property type="entry name" value="MHC/Immunoglobulin"/>
</dbReference>
<keyword evidence="3" id="KW-0393">Immunoglobulin domain</keyword>
<dbReference type="Pfam" id="PF00993">
    <property type="entry name" value="MHC_II_alpha"/>
    <property type="match status" value="1"/>
</dbReference>
<dbReference type="SUPFAM" id="SSF54452">
    <property type="entry name" value="MHC antigen-recognition domain"/>
    <property type="match status" value="1"/>
</dbReference>
<evidence type="ECO:0000313" key="9">
    <source>
        <dbReference type="RefSeq" id="XP_005724440.1"/>
    </source>
</evidence>
<evidence type="ECO:0000259" key="6">
    <source>
        <dbReference type="PROSITE" id="PS50835"/>
    </source>
</evidence>
<reference evidence="7" key="1">
    <citation type="submission" date="2023-09" db="UniProtKB">
        <authorList>
            <consortium name="Ensembl"/>
        </authorList>
    </citation>
    <scope>IDENTIFICATION</scope>
</reference>
<dbReference type="InterPro" id="IPR003006">
    <property type="entry name" value="Ig/MHC_CS"/>
</dbReference>
<dbReference type="Ensembl" id="ENSPNYT00000014927.1">
    <property type="protein sequence ID" value="ENSPNYP00000014558.1"/>
    <property type="gene ID" value="ENSPNYG00000011038.1"/>
</dbReference>
<feature type="signal peptide" evidence="5">
    <location>
        <begin position="1"/>
        <end position="17"/>
    </location>
</feature>
<feature type="domain" description="Ig-like" evidence="6">
    <location>
        <begin position="109"/>
        <end position="197"/>
    </location>
</feature>
<dbReference type="PROSITE" id="PS50835">
    <property type="entry name" value="IG_LIKE"/>
    <property type="match status" value="1"/>
</dbReference>
<comment type="similarity">
    <text evidence="1">Belongs to the MHC class II family.</text>
</comment>
<dbReference type="InterPro" id="IPR001003">
    <property type="entry name" value="MHC_II_a_N"/>
</dbReference>
<dbReference type="Gene3D" id="2.60.40.10">
    <property type="entry name" value="Immunoglobulins"/>
    <property type="match status" value="1"/>
</dbReference>
<evidence type="ECO:0000256" key="5">
    <source>
        <dbReference type="SAM" id="SignalP"/>
    </source>
</evidence>
<keyword evidence="5" id="KW-0732">Signal</keyword>
<dbReference type="Pfam" id="PF07654">
    <property type="entry name" value="C1-set"/>
    <property type="match status" value="1"/>
</dbReference>
<evidence type="ECO:0000256" key="2">
    <source>
        <dbReference type="ARBA" id="ARBA00023180"/>
    </source>
</evidence>
<dbReference type="InterPro" id="IPR013783">
    <property type="entry name" value="Ig-like_fold"/>
</dbReference>
<dbReference type="GO" id="GO:0042613">
    <property type="term" value="C:MHC class II protein complex"/>
    <property type="evidence" value="ECO:0007669"/>
    <property type="project" value="InterPro"/>
</dbReference>
<dbReference type="SMART" id="SM00407">
    <property type="entry name" value="IGc1"/>
    <property type="match status" value="1"/>
</dbReference>
<dbReference type="InterPro" id="IPR011162">
    <property type="entry name" value="MHC_I/II-like_Ag-recog"/>
</dbReference>
<dbReference type="SMART" id="SM00920">
    <property type="entry name" value="MHC_II_alpha"/>
    <property type="match status" value="1"/>
</dbReference>
<dbReference type="PANTHER" id="PTHR19944">
    <property type="entry name" value="MHC CLASS II-RELATED"/>
    <property type="match status" value="1"/>
</dbReference>
<name>A0A3B4FYA3_9CICH</name>
<dbReference type="RefSeq" id="XP_005724440.1">
    <property type="nucleotide sequence ID" value="XM_005724383.1"/>
</dbReference>
<feature type="chain" id="PRO_5044590264" evidence="5">
    <location>
        <begin position="18"/>
        <end position="240"/>
    </location>
</feature>
<proteinExistence type="inferred from homology"/>
<dbReference type="SUPFAM" id="SSF48726">
    <property type="entry name" value="Immunoglobulin"/>
    <property type="match status" value="1"/>
</dbReference>
<gene>
    <name evidence="9" type="primary">LOC102201953</name>
</gene>
<evidence type="ECO:0000256" key="4">
    <source>
        <dbReference type="SAM" id="Phobius"/>
    </source>
</evidence>
<organism evidence="7">
    <name type="scientific">Pundamilia nyererei</name>
    <dbReference type="NCBI Taxonomy" id="303518"/>
    <lineage>
        <taxon>Eukaryota</taxon>
        <taxon>Metazoa</taxon>
        <taxon>Chordata</taxon>
        <taxon>Craniata</taxon>
        <taxon>Vertebrata</taxon>
        <taxon>Euteleostomi</taxon>
        <taxon>Actinopterygii</taxon>
        <taxon>Neopterygii</taxon>
        <taxon>Teleostei</taxon>
        <taxon>Neoteleostei</taxon>
        <taxon>Acanthomorphata</taxon>
        <taxon>Ovalentaria</taxon>
        <taxon>Cichlomorphae</taxon>
        <taxon>Cichliformes</taxon>
        <taxon>Cichlidae</taxon>
        <taxon>African cichlids</taxon>
        <taxon>Pseudocrenilabrinae</taxon>
        <taxon>Haplochromini</taxon>
        <taxon>Pundamilia</taxon>
    </lineage>
</organism>
<keyword evidence="4" id="KW-0812">Transmembrane</keyword>
<keyword evidence="4" id="KW-1133">Transmembrane helix</keyword>
<dbReference type="Proteomes" id="UP000695023">
    <property type="component" value="Unplaced"/>
</dbReference>
<dbReference type="InterPro" id="IPR007110">
    <property type="entry name" value="Ig-like_dom"/>
</dbReference>
<dbReference type="PANTHER" id="PTHR19944:SF86">
    <property type="entry name" value="HLA CLASS II HISTOCOMPATIBILITY ANTIGEN, DR ALPHA CHAIN"/>
    <property type="match status" value="1"/>
</dbReference>